<organism evidence="2 3">
    <name type="scientific">Mycena belliarum</name>
    <dbReference type="NCBI Taxonomy" id="1033014"/>
    <lineage>
        <taxon>Eukaryota</taxon>
        <taxon>Fungi</taxon>
        <taxon>Dikarya</taxon>
        <taxon>Basidiomycota</taxon>
        <taxon>Agaricomycotina</taxon>
        <taxon>Agaricomycetes</taxon>
        <taxon>Agaricomycetidae</taxon>
        <taxon>Agaricales</taxon>
        <taxon>Marasmiineae</taxon>
        <taxon>Mycenaceae</taxon>
        <taxon>Mycena</taxon>
    </lineage>
</organism>
<feature type="compositionally biased region" description="Polar residues" evidence="1">
    <location>
        <begin position="48"/>
        <end position="69"/>
    </location>
</feature>
<evidence type="ECO:0000256" key="1">
    <source>
        <dbReference type="SAM" id="MobiDB-lite"/>
    </source>
</evidence>
<protein>
    <submittedName>
        <fullName evidence="2">Uncharacterized protein</fullName>
    </submittedName>
</protein>
<dbReference type="Proteomes" id="UP001222325">
    <property type="component" value="Unassembled WGS sequence"/>
</dbReference>
<dbReference type="AlphaFoldDB" id="A0AAD6TZR8"/>
<comment type="caution">
    <text evidence="2">The sequence shown here is derived from an EMBL/GenBank/DDBJ whole genome shotgun (WGS) entry which is preliminary data.</text>
</comment>
<gene>
    <name evidence="2" type="ORF">B0H15DRAFT_952739</name>
</gene>
<feature type="region of interest" description="Disordered" evidence="1">
    <location>
        <begin position="48"/>
        <end position="92"/>
    </location>
</feature>
<dbReference type="EMBL" id="JARJCN010000047">
    <property type="protein sequence ID" value="KAJ7082061.1"/>
    <property type="molecule type" value="Genomic_DNA"/>
</dbReference>
<proteinExistence type="predicted"/>
<evidence type="ECO:0000313" key="3">
    <source>
        <dbReference type="Proteomes" id="UP001222325"/>
    </source>
</evidence>
<feature type="compositionally biased region" description="Low complexity" evidence="1">
    <location>
        <begin position="110"/>
        <end position="121"/>
    </location>
</feature>
<evidence type="ECO:0000313" key="2">
    <source>
        <dbReference type="EMBL" id="KAJ7082061.1"/>
    </source>
</evidence>
<sequence>MAAMSPCHPTPVALQSALARFNICGTSRAIWQNIERVDRLRRNRLSASDCLSSHSNTPSNSPARPQYNTRILPPASDSHPHQPRASISATPPRAPFRAVLVRPFSRRPSRSGPASPSVSASERQVRIIARAPRALGATGDTRIGAGIPGAAQTQRIPLRSQRIRLSTASRAFDSGPHAHTYMYTYMKFPGCSISCRVAKRDRDTRNIYGEAREQRTAQARTLSATSSTGVVFARWFGAALLP</sequence>
<feature type="region of interest" description="Disordered" evidence="1">
    <location>
        <begin position="103"/>
        <end position="122"/>
    </location>
</feature>
<reference evidence="2" key="1">
    <citation type="submission" date="2023-03" db="EMBL/GenBank/DDBJ databases">
        <title>Massive genome expansion in bonnet fungi (Mycena s.s.) driven by repeated elements and novel gene families across ecological guilds.</title>
        <authorList>
            <consortium name="Lawrence Berkeley National Laboratory"/>
            <person name="Harder C.B."/>
            <person name="Miyauchi S."/>
            <person name="Viragh M."/>
            <person name="Kuo A."/>
            <person name="Thoen E."/>
            <person name="Andreopoulos B."/>
            <person name="Lu D."/>
            <person name="Skrede I."/>
            <person name="Drula E."/>
            <person name="Henrissat B."/>
            <person name="Morin E."/>
            <person name="Kohler A."/>
            <person name="Barry K."/>
            <person name="LaButti K."/>
            <person name="Morin E."/>
            <person name="Salamov A."/>
            <person name="Lipzen A."/>
            <person name="Mereny Z."/>
            <person name="Hegedus B."/>
            <person name="Baldrian P."/>
            <person name="Stursova M."/>
            <person name="Weitz H."/>
            <person name="Taylor A."/>
            <person name="Grigoriev I.V."/>
            <person name="Nagy L.G."/>
            <person name="Martin F."/>
            <person name="Kauserud H."/>
        </authorList>
    </citation>
    <scope>NUCLEOTIDE SEQUENCE</scope>
    <source>
        <strain evidence="2">CBHHK173m</strain>
    </source>
</reference>
<keyword evidence="3" id="KW-1185">Reference proteome</keyword>
<accession>A0AAD6TZR8</accession>
<name>A0AAD6TZR8_9AGAR</name>